<keyword evidence="4" id="KW-1185">Reference proteome</keyword>
<sequence>MLKINMRSVKGIVSSFTVNTETEQTTTIKVPHQGAFNIELIDSATGHAPQMVMTKRVGNNLLLVIGEDDFEHPDVVLEEYYDNDNVHLVGPGENGYYYEYIPTSGDVAEYTPALTEGKSGELVLGDAGYPSADPLAGNDHSFGWLPFLLLGGAAGAAGIAIAASQGGGGGDDAEPTKLTVTLNPHTDLDNDGRPEFSGTSNSPHSQIVIQLPDGTQIETQTDSEGNWSIEAPSSQPNGTITVTVIDDAGNSASLTDEYIDSTPPDAAIIDINTDEQMAGRAEPGATVIITDGETGETVTVDVDENGDWSVQPNPVNEGDSDVTVVVVDPAGNISPPTDASRPDTTAPDNITSGVIIDSITLTDDVGSITGEIVDGGVTDDARPTFSGQATSDIDHVNIYDTVS</sequence>
<dbReference type="InterPro" id="IPR041498">
    <property type="entry name" value="Big_6"/>
</dbReference>
<proteinExistence type="predicted"/>
<organism evidence="3 4">
    <name type="scientific">Pantoea latae</name>
    <dbReference type="NCBI Taxonomy" id="1964541"/>
    <lineage>
        <taxon>Bacteria</taxon>
        <taxon>Pseudomonadati</taxon>
        <taxon>Pseudomonadota</taxon>
        <taxon>Gammaproteobacteria</taxon>
        <taxon>Enterobacterales</taxon>
        <taxon>Erwiniaceae</taxon>
        <taxon>Pantoea</taxon>
    </lineage>
</organism>
<accession>A0A1V9DHU0</accession>
<evidence type="ECO:0000259" key="2">
    <source>
        <dbReference type="Pfam" id="PF19077"/>
    </source>
</evidence>
<dbReference type="AlphaFoldDB" id="A0A1V9DHU0"/>
<dbReference type="OrthoDB" id="6527546at2"/>
<reference evidence="3 4" key="1">
    <citation type="submission" date="2017-02" db="EMBL/GenBank/DDBJ databases">
        <title>Whole genome shotgun sequence of Pantoea agglomerans strain AS1 isolated from a cycad, Zamia floridana in Central Florida, USA.</title>
        <authorList>
            <person name="Lata P."/>
            <person name="Govindarajan S."/>
            <person name="Qi F."/>
            <person name="Li J.-L."/>
            <person name="Maurya S.K."/>
            <person name="Sahoo M.K."/>
        </authorList>
    </citation>
    <scope>NUCLEOTIDE SEQUENCE [LARGE SCALE GENOMIC DNA]</scope>
    <source>
        <strain evidence="3 4">AS1</strain>
    </source>
</reference>
<evidence type="ECO:0008006" key="5">
    <source>
        <dbReference type="Google" id="ProtNLM"/>
    </source>
</evidence>
<dbReference type="NCBIfam" id="NF033510">
    <property type="entry name" value="Ca_tandemer"/>
    <property type="match status" value="2"/>
</dbReference>
<dbReference type="InterPro" id="IPR013783">
    <property type="entry name" value="Ig-like_fold"/>
</dbReference>
<dbReference type="Pfam" id="PF19077">
    <property type="entry name" value="Big_13"/>
    <property type="match status" value="1"/>
</dbReference>
<dbReference type="InterPro" id="IPR044016">
    <property type="entry name" value="Big_13"/>
</dbReference>
<evidence type="ECO:0000259" key="1">
    <source>
        <dbReference type="Pfam" id="PF17936"/>
    </source>
</evidence>
<comment type="caution">
    <text evidence="3">The sequence shown here is derived from an EMBL/GenBank/DDBJ whole genome shotgun (WGS) entry which is preliminary data.</text>
</comment>
<protein>
    <recommendedName>
        <fullName evidence="5">Bacterial Ig domain-containing protein</fullName>
    </recommendedName>
</protein>
<name>A0A1V9DHU0_9GAMM</name>
<evidence type="ECO:0000313" key="4">
    <source>
        <dbReference type="Proteomes" id="UP000192769"/>
    </source>
</evidence>
<feature type="domain" description="Bacterial Ig" evidence="1">
    <location>
        <begin position="272"/>
        <end position="343"/>
    </location>
</feature>
<dbReference type="EMBL" id="MWUE01000017">
    <property type="protein sequence ID" value="OQP33396.1"/>
    <property type="molecule type" value="Genomic_DNA"/>
</dbReference>
<dbReference type="Pfam" id="PF17936">
    <property type="entry name" value="Big_6"/>
    <property type="match status" value="1"/>
</dbReference>
<feature type="domain" description="Bacterial Ig-like" evidence="2">
    <location>
        <begin position="190"/>
        <end position="255"/>
    </location>
</feature>
<dbReference type="Gene3D" id="2.60.40.10">
    <property type="entry name" value="Immunoglobulins"/>
    <property type="match status" value="1"/>
</dbReference>
<evidence type="ECO:0000313" key="3">
    <source>
        <dbReference type="EMBL" id="OQP33396.1"/>
    </source>
</evidence>
<dbReference type="Proteomes" id="UP000192769">
    <property type="component" value="Unassembled WGS sequence"/>
</dbReference>
<gene>
    <name evidence="3" type="ORF">B2J69_12705</name>
</gene>
<dbReference type="Gene3D" id="3.30.420.430">
    <property type="match status" value="1"/>
</dbReference>
<dbReference type="RefSeq" id="WP_081139667.1">
    <property type="nucleotide sequence ID" value="NZ_MWUE01000017.1"/>
</dbReference>